<name>A0AAV9D7J6_ACOCL</name>
<feature type="compositionally biased region" description="Basic and acidic residues" evidence="1">
    <location>
        <begin position="128"/>
        <end position="138"/>
    </location>
</feature>
<feature type="region of interest" description="Disordered" evidence="1">
    <location>
        <begin position="64"/>
        <end position="95"/>
    </location>
</feature>
<dbReference type="AlphaFoldDB" id="A0AAV9D7J6"/>
<dbReference type="EMBL" id="JAUJYO010000015">
    <property type="protein sequence ID" value="KAK1296849.1"/>
    <property type="molecule type" value="Genomic_DNA"/>
</dbReference>
<evidence type="ECO:0000256" key="1">
    <source>
        <dbReference type="SAM" id="MobiDB-lite"/>
    </source>
</evidence>
<dbReference type="PANTHER" id="PTHR35741">
    <property type="entry name" value="FACTOR CWC22-LIKE PROTEIN, PUTATIVE (DUF3245)-RELATED"/>
    <property type="match status" value="1"/>
</dbReference>
<feature type="region of interest" description="Disordered" evidence="1">
    <location>
        <begin position="128"/>
        <end position="189"/>
    </location>
</feature>
<evidence type="ECO:0000313" key="3">
    <source>
        <dbReference type="Proteomes" id="UP001180020"/>
    </source>
</evidence>
<accession>A0AAV9D7J6</accession>
<protein>
    <submittedName>
        <fullName evidence="2">Uncharacterized protein</fullName>
    </submittedName>
</protein>
<feature type="compositionally biased region" description="Basic and acidic residues" evidence="1">
    <location>
        <begin position="72"/>
        <end position="82"/>
    </location>
</feature>
<sequence>MESGMKIFHNKLDIEDNIEGEPKESKYVVESIKYKLSLQVGSQFTKGSPKEKFYQAEEWVSKMSGSSTDVQNEVRVKPREPRLVLGATPSNDPIEKKLRGQLDRIKWGSMKPFEETNISGALGLITEKKLHNKMDPKKARATKLPKFDAARTDALSSVDDEDDDSESGTSTFVKRRSTLLPQGKSERQK</sequence>
<keyword evidence="3" id="KW-1185">Reference proteome</keyword>
<dbReference type="PANTHER" id="PTHR35741:SF1">
    <property type="entry name" value="FACTOR CWC22-LIKE PROTEIN, PUTATIVE (DUF3245)-RELATED"/>
    <property type="match status" value="1"/>
</dbReference>
<reference evidence="2" key="1">
    <citation type="journal article" date="2023" name="Nat. Commun.">
        <title>Diploid and tetraploid genomes of Acorus and the evolution of monocots.</title>
        <authorList>
            <person name="Ma L."/>
            <person name="Liu K.W."/>
            <person name="Li Z."/>
            <person name="Hsiao Y.Y."/>
            <person name="Qi Y."/>
            <person name="Fu T."/>
            <person name="Tang G.D."/>
            <person name="Zhang D."/>
            <person name="Sun W.H."/>
            <person name="Liu D.K."/>
            <person name="Li Y."/>
            <person name="Chen G.Z."/>
            <person name="Liu X.D."/>
            <person name="Liao X.Y."/>
            <person name="Jiang Y.T."/>
            <person name="Yu X."/>
            <person name="Hao Y."/>
            <person name="Huang J."/>
            <person name="Zhao X.W."/>
            <person name="Ke S."/>
            <person name="Chen Y.Y."/>
            <person name="Wu W.L."/>
            <person name="Hsu J.L."/>
            <person name="Lin Y.F."/>
            <person name="Huang M.D."/>
            <person name="Li C.Y."/>
            <person name="Huang L."/>
            <person name="Wang Z.W."/>
            <person name="Zhao X."/>
            <person name="Zhong W.Y."/>
            <person name="Peng D.H."/>
            <person name="Ahmad S."/>
            <person name="Lan S."/>
            <person name="Zhang J.S."/>
            <person name="Tsai W.C."/>
            <person name="Van de Peer Y."/>
            <person name="Liu Z.J."/>
        </authorList>
    </citation>
    <scope>NUCLEOTIDE SEQUENCE</scope>
    <source>
        <strain evidence="2">CP</strain>
    </source>
</reference>
<comment type="caution">
    <text evidence="2">The sequence shown here is derived from an EMBL/GenBank/DDBJ whole genome shotgun (WGS) entry which is preliminary data.</text>
</comment>
<evidence type="ECO:0000313" key="2">
    <source>
        <dbReference type="EMBL" id="KAK1296849.1"/>
    </source>
</evidence>
<dbReference type="Proteomes" id="UP001180020">
    <property type="component" value="Unassembled WGS sequence"/>
</dbReference>
<proteinExistence type="predicted"/>
<gene>
    <name evidence="2" type="ORF">QJS10_CPB15g01214</name>
</gene>
<organism evidence="2 3">
    <name type="scientific">Acorus calamus</name>
    <name type="common">Sweet flag</name>
    <dbReference type="NCBI Taxonomy" id="4465"/>
    <lineage>
        <taxon>Eukaryota</taxon>
        <taxon>Viridiplantae</taxon>
        <taxon>Streptophyta</taxon>
        <taxon>Embryophyta</taxon>
        <taxon>Tracheophyta</taxon>
        <taxon>Spermatophyta</taxon>
        <taxon>Magnoliopsida</taxon>
        <taxon>Liliopsida</taxon>
        <taxon>Acoraceae</taxon>
        <taxon>Acorus</taxon>
    </lineage>
</organism>
<reference evidence="2" key="2">
    <citation type="submission" date="2023-06" db="EMBL/GenBank/DDBJ databases">
        <authorList>
            <person name="Ma L."/>
            <person name="Liu K.-W."/>
            <person name="Li Z."/>
            <person name="Hsiao Y.-Y."/>
            <person name="Qi Y."/>
            <person name="Fu T."/>
            <person name="Tang G."/>
            <person name="Zhang D."/>
            <person name="Sun W.-H."/>
            <person name="Liu D.-K."/>
            <person name="Li Y."/>
            <person name="Chen G.-Z."/>
            <person name="Liu X.-D."/>
            <person name="Liao X.-Y."/>
            <person name="Jiang Y.-T."/>
            <person name="Yu X."/>
            <person name="Hao Y."/>
            <person name="Huang J."/>
            <person name="Zhao X.-W."/>
            <person name="Ke S."/>
            <person name="Chen Y.-Y."/>
            <person name="Wu W.-L."/>
            <person name="Hsu J.-L."/>
            <person name="Lin Y.-F."/>
            <person name="Huang M.-D."/>
            <person name="Li C.-Y."/>
            <person name="Huang L."/>
            <person name="Wang Z.-W."/>
            <person name="Zhao X."/>
            <person name="Zhong W.-Y."/>
            <person name="Peng D.-H."/>
            <person name="Ahmad S."/>
            <person name="Lan S."/>
            <person name="Zhang J.-S."/>
            <person name="Tsai W.-C."/>
            <person name="Van De Peer Y."/>
            <person name="Liu Z.-J."/>
        </authorList>
    </citation>
    <scope>NUCLEOTIDE SEQUENCE</scope>
    <source>
        <strain evidence="2">CP</strain>
        <tissue evidence="2">Leaves</tissue>
    </source>
</reference>